<evidence type="ECO:0000313" key="2">
    <source>
        <dbReference type="Proteomes" id="UP001140087"/>
    </source>
</evidence>
<organism evidence="1 2">
    <name type="scientific">Coemansia helicoidea</name>
    <dbReference type="NCBI Taxonomy" id="1286919"/>
    <lineage>
        <taxon>Eukaryota</taxon>
        <taxon>Fungi</taxon>
        <taxon>Fungi incertae sedis</taxon>
        <taxon>Zoopagomycota</taxon>
        <taxon>Kickxellomycotina</taxon>
        <taxon>Kickxellomycetes</taxon>
        <taxon>Kickxellales</taxon>
        <taxon>Kickxellaceae</taxon>
        <taxon>Coemansia</taxon>
    </lineage>
</organism>
<protein>
    <submittedName>
        <fullName evidence="1">Uncharacterized protein</fullName>
    </submittedName>
</protein>
<dbReference type="EMBL" id="JANBUN010000846">
    <property type="protein sequence ID" value="KAJ2801025.1"/>
    <property type="molecule type" value="Genomic_DNA"/>
</dbReference>
<accession>A0ACC1L4F1</accession>
<dbReference type="Proteomes" id="UP001140087">
    <property type="component" value="Unassembled WGS sequence"/>
</dbReference>
<evidence type="ECO:0000313" key="1">
    <source>
        <dbReference type="EMBL" id="KAJ2801025.1"/>
    </source>
</evidence>
<gene>
    <name evidence="1" type="ORF">H4R21_002948</name>
</gene>
<feature type="non-terminal residue" evidence="1">
    <location>
        <position position="219"/>
    </location>
</feature>
<reference evidence="1" key="1">
    <citation type="submission" date="2022-07" db="EMBL/GenBank/DDBJ databases">
        <title>Phylogenomic reconstructions and comparative analyses of Kickxellomycotina fungi.</title>
        <authorList>
            <person name="Reynolds N.K."/>
            <person name="Stajich J.E."/>
            <person name="Barry K."/>
            <person name="Grigoriev I.V."/>
            <person name="Crous P."/>
            <person name="Smith M.E."/>
        </authorList>
    </citation>
    <scope>NUCLEOTIDE SEQUENCE</scope>
    <source>
        <strain evidence="1">BCRC 34780</strain>
    </source>
</reference>
<proteinExistence type="predicted"/>
<keyword evidence="2" id="KW-1185">Reference proteome</keyword>
<sequence>MDNKTAMLVSEYNQLAAAFPALQQVWLDTRRFVDVRAIYLKSAGTKVLPPITSLVLQEDVFRRRDKVASLVHAVAATLTRLELAYTDIGTAREVLWGPGGQIDVYRSRFPQLVKLFISISSVHDRPPIMPLQTTTFPELKVLVCHDSTWPEYGSAPELHGWMRQFVMILLEHVPTQLRRLRIDDPEGDVPEMLGGKMLQLEALYLNYNLDYYHSKVSLQ</sequence>
<name>A0ACC1L4F1_9FUNG</name>
<comment type="caution">
    <text evidence="1">The sequence shown here is derived from an EMBL/GenBank/DDBJ whole genome shotgun (WGS) entry which is preliminary data.</text>
</comment>